<protein>
    <submittedName>
        <fullName evidence="2">Uncharacterized protein</fullName>
    </submittedName>
</protein>
<comment type="caution">
    <text evidence="2">The sequence shown here is derived from an EMBL/GenBank/DDBJ whole genome shotgun (WGS) entry which is preliminary data.</text>
</comment>
<organism evidence="2 3">
    <name type="scientific">Stutzerimonas nitrititolerans</name>
    <dbReference type="NCBI Taxonomy" id="2482751"/>
    <lineage>
        <taxon>Bacteria</taxon>
        <taxon>Pseudomonadati</taxon>
        <taxon>Pseudomonadota</taxon>
        <taxon>Gammaproteobacteria</taxon>
        <taxon>Pseudomonadales</taxon>
        <taxon>Pseudomonadaceae</taxon>
        <taxon>Stutzerimonas</taxon>
    </lineage>
</organism>
<evidence type="ECO:0000313" key="3">
    <source>
        <dbReference type="Proteomes" id="UP001165292"/>
    </source>
</evidence>
<name>A0AA42BD01_9GAMM</name>
<dbReference type="EMBL" id="JAMYBS010000002">
    <property type="protein sequence ID" value="MCO7543759.1"/>
    <property type="molecule type" value="Genomic_DNA"/>
</dbReference>
<evidence type="ECO:0000256" key="1">
    <source>
        <dbReference type="SAM" id="Phobius"/>
    </source>
</evidence>
<feature type="transmembrane region" description="Helical" evidence="1">
    <location>
        <begin position="58"/>
        <end position="84"/>
    </location>
</feature>
<dbReference type="AlphaFoldDB" id="A0AA42BD01"/>
<evidence type="ECO:0000313" key="2">
    <source>
        <dbReference type="EMBL" id="MCO7543759.1"/>
    </source>
</evidence>
<keyword evidence="1" id="KW-0812">Transmembrane</keyword>
<keyword evidence="1" id="KW-1133">Transmembrane helix</keyword>
<gene>
    <name evidence="2" type="ORF">NJF43_03200</name>
</gene>
<proteinExistence type="predicted"/>
<dbReference type="RefSeq" id="WP_253162272.1">
    <property type="nucleotide sequence ID" value="NZ_DALZSA010000002.1"/>
</dbReference>
<reference evidence="2" key="1">
    <citation type="submission" date="2022-06" db="EMBL/GenBank/DDBJ databases">
        <title>Detection of beta-lactamases in bacteria of animal origin.</title>
        <authorList>
            <person name="Mlynarcik P."/>
            <person name="Zdarska V."/>
            <person name="Chudobova H."/>
            <person name="Prochazkova P."/>
            <person name="Hricova K."/>
            <person name="Mezerova K."/>
            <person name="Bardon J."/>
            <person name="Dolejska M."/>
            <person name="Sukkar I."/>
            <person name="Kolar M."/>
        </authorList>
    </citation>
    <scope>NUCLEOTIDE SEQUENCE</scope>
    <source>
        <strain evidence="2">S 300-3</strain>
    </source>
</reference>
<sequence>MAFVAGLIATLFLAGYLRGRRVKALVAITGAGLVLPVLVAFTSFVYPADPEARMWAAIAIPVSYLWGMTAAGLGYGVAALALIARRDI</sequence>
<dbReference type="Proteomes" id="UP001165292">
    <property type="component" value="Unassembled WGS sequence"/>
</dbReference>
<accession>A0AA42BD01</accession>
<keyword evidence="1" id="KW-0472">Membrane</keyword>
<feature type="transmembrane region" description="Helical" evidence="1">
    <location>
        <begin position="24"/>
        <end position="46"/>
    </location>
</feature>